<dbReference type="RefSeq" id="XP_013268425.1">
    <property type="nucleotide sequence ID" value="XM_013412971.1"/>
</dbReference>
<evidence type="ECO:0000256" key="2">
    <source>
        <dbReference type="ARBA" id="ARBA00009340"/>
    </source>
</evidence>
<keyword evidence="4 5" id="KW-0539">Nucleus</keyword>
<keyword evidence="3" id="KW-0677">Repeat</keyword>
<evidence type="ECO:0000313" key="8">
    <source>
        <dbReference type="EMBL" id="KIX01289.1"/>
    </source>
</evidence>
<gene>
    <name evidence="8" type="ORF">Z518_09014</name>
</gene>
<dbReference type="VEuPathDB" id="FungiDB:Z518_09014"/>
<evidence type="ECO:0000313" key="9">
    <source>
        <dbReference type="Proteomes" id="UP000053617"/>
    </source>
</evidence>
<dbReference type="Gene3D" id="1.25.10.10">
    <property type="entry name" value="Leucine-rich Repeat Variant"/>
    <property type="match status" value="2"/>
</dbReference>
<comment type="function">
    <text evidence="5">Key component of the cytosolic iron-sulfur protein assembly (CIA) complex, a multiprotein complex that mediates the incorporation of iron-sulfur cluster into apoproteins specifically involved in DNA metabolism and genomic integrity. In the CIA complex, MMS19 acts as an adapter between early-acting CIA components and a subset of cellular target iron-sulfur proteins.</text>
</comment>
<comment type="similarity">
    <text evidence="2 5">Belongs to the MET18/MMS19 family.</text>
</comment>
<dbReference type="EMBL" id="KN847481">
    <property type="protein sequence ID" value="KIX01289.1"/>
    <property type="molecule type" value="Genomic_DNA"/>
</dbReference>
<protein>
    <recommendedName>
        <fullName evidence="5">MMS19 nucleotide excision repair protein</fullName>
    </recommendedName>
</protein>
<reference evidence="8 9" key="1">
    <citation type="submission" date="2015-01" db="EMBL/GenBank/DDBJ databases">
        <title>The Genome Sequence of Rhinocladiella mackenzie CBS 650.93.</title>
        <authorList>
            <consortium name="The Broad Institute Genomics Platform"/>
            <person name="Cuomo C."/>
            <person name="de Hoog S."/>
            <person name="Gorbushina A."/>
            <person name="Stielow B."/>
            <person name="Teixiera M."/>
            <person name="Abouelleil A."/>
            <person name="Chapman S.B."/>
            <person name="Priest M."/>
            <person name="Young S.K."/>
            <person name="Wortman J."/>
            <person name="Nusbaum C."/>
            <person name="Birren B."/>
        </authorList>
    </citation>
    <scope>NUCLEOTIDE SEQUENCE [LARGE SCALE GENOMIC DNA]</scope>
    <source>
        <strain evidence="8 9">CBS 650.93</strain>
    </source>
</reference>
<evidence type="ECO:0000256" key="4">
    <source>
        <dbReference type="ARBA" id="ARBA00023242"/>
    </source>
</evidence>
<keyword evidence="5" id="KW-0227">DNA damage</keyword>
<dbReference type="InterPro" id="IPR039920">
    <property type="entry name" value="MMS19"/>
</dbReference>
<evidence type="ECO:0000256" key="1">
    <source>
        <dbReference type="ARBA" id="ARBA00004123"/>
    </source>
</evidence>
<feature type="domain" description="MMS19 C-terminal" evidence="6">
    <location>
        <begin position="549"/>
        <end position="995"/>
    </location>
</feature>
<dbReference type="InterPro" id="IPR029240">
    <property type="entry name" value="MMS19_N"/>
</dbReference>
<proteinExistence type="inferred from homology"/>
<dbReference type="SUPFAM" id="SSF48371">
    <property type="entry name" value="ARM repeat"/>
    <property type="match status" value="1"/>
</dbReference>
<evidence type="ECO:0000259" key="6">
    <source>
        <dbReference type="Pfam" id="PF12460"/>
    </source>
</evidence>
<comment type="subcellular location">
    <subcellularLocation>
        <location evidence="1 5">Nucleus</location>
    </subcellularLocation>
</comment>
<sequence length="1055" mass="117493">MALPHARDYVLAAESNQQEAAEIAKAAARRLEGRQTTLIELVQSLGEYINDGDEKIRARAVSYLVAVLSNLPPKYLSRQQIQVLCQFMCDRIEDGGAIEGLSKLQSLERFTKDMAQTVVRAIFDHFGDLQTINQAGRYRVLQLLNELLGHHRNAIRDMGDESLVGITDLVAGEKDPRNLMLIFSMLRVLMVEWNITNHVDIMFDSAYAYFPITFRPPPNDPYGITAQDLKERLRGCLASTSVFAPHTFPNMLDRLDSTSTTVKKDVLQTLTACAHNYDPVTIAQYSVTLWDAVKFEVLQAQEPELAEEALRVLNGIATSLSYVANNSTNSPLLQYLNPINKECLEHLQEPASRQAKASGDILRAVSSASIQSFDIVIKAIGPALFTIYQSSEGLMQHRATLEVANHLFEAAVEVYGSWTKPSQKNPDGRENLMGEFKDKFVAIYSQALMATVKEEVSFRLTAANGLLLVSKMNSMLTDNEIGLLVQYFDDIVLNEESYGRDELKKRAMTALAEISRFKPALISDITFPAFMARLPDSEEDAQPADYDSVLEGLAEISVEKDLLGTLMRRLLNKLDILFHSYQPKDFPYTRAILGTVLFVLNRAVVDQNAFLDAYYDRVVIGLCRKATDVRTGPLTNENILDLLGRIVNLIVRHSTAENIQKAAENIYLLFRGIKFDGETIRPTLLFEPPVITILSTWLLAAMPKNVHSRVLTRDQIPGIIDDLVCYASKSTNIAIIQSCLLQIALYVNKHIETADLQFIDNLLFQRLSALRDEPMDESETPDFNIRLSFSLIKALTVRLSPKTNQYLTSLVDLLDQTQYPREVSRKAAMGFATILASDDVLSKNNLAQIRLLAPQCVFQTLTPLISEKFKASQSPSEKENYLIALSGILSSVPSEIVMPELPTLLPLLLQSLDIANQMVKMATLETLAVVISHNPSALEESGHIPALVKRLISVAGGYKSSSVKLPPFTSPTTAMSAVNLPKTRRLATRCLTLMPKYIVTGTSRANPLIGLKREVLHGLTNVLDDVKRDVRKEAVDARAAWLRGVDDMNDDDDES</sequence>
<keyword evidence="9" id="KW-1185">Reference proteome</keyword>
<dbReference type="GO" id="GO:0051604">
    <property type="term" value="P:protein maturation"/>
    <property type="evidence" value="ECO:0007669"/>
    <property type="project" value="UniProtKB-UniRule"/>
</dbReference>
<dbReference type="InterPro" id="IPR016024">
    <property type="entry name" value="ARM-type_fold"/>
</dbReference>
<dbReference type="Proteomes" id="UP000053617">
    <property type="component" value="Unassembled WGS sequence"/>
</dbReference>
<dbReference type="GO" id="GO:0097361">
    <property type="term" value="C:cytosolic [4Fe-4S] assembly targeting complex"/>
    <property type="evidence" value="ECO:0007669"/>
    <property type="project" value="UniProtKB-UniRule"/>
</dbReference>
<dbReference type="STRING" id="1442369.A0A0D2I659"/>
<keyword evidence="5" id="KW-0234">DNA repair</keyword>
<dbReference type="GO" id="GO:0006281">
    <property type="term" value="P:DNA repair"/>
    <property type="evidence" value="ECO:0007669"/>
    <property type="project" value="UniProtKB-UniRule"/>
</dbReference>
<name>A0A0D2I659_9EURO</name>
<dbReference type="OrthoDB" id="342900at2759"/>
<dbReference type="HOGENOM" id="CLU_005943_1_0_1"/>
<accession>A0A0D2I659</accession>
<dbReference type="GO" id="GO:0005634">
    <property type="term" value="C:nucleus"/>
    <property type="evidence" value="ECO:0007669"/>
    <property type="project" value="UniProtKB-SubCell"/>
</dbReference>
<evidence type="ECO:0000256" key="5">
    <source>
        <dbReference type="RuleBase" id="RU367072"/>
    </source>
</evidence>
<dbReference type="AlphaFoldDB" id="A0A0D2I659"/>
<dbReference type="Pfam" id="PF14500">
    <property type="entry name" value="MMS19_N"/>
    <property type="match status" value="1"/>
</dbReference>
<dbReference type="GO" id="GO:0016226">
    <property type="term" value="P:iron-sulfur cluster assembly"/>
    <property type="evidence" value="ECO:0007669"/>
    <property type="project" value="UniProtKB-UniRule"/>
</dbReference>
<dbReference type="InterPro" id="IPR011989">
    <property type="entry name" value="ARM-like"/>
</dbReference>
<dbReference type="Pfam" id="PF12460">
    <property type="entry name" value="MMS19_C"/>
    <property type="match status" value="1"/>
</dbReference>
<evidence type="ECO:0000259" key="7">
    <source>
        <dbReference type="Pfam" id="PF14500"/>
    </source>
</evidence>
<organism evidence="8 9">
    <name type="scientific">Rhinocladiella mackenziei CBS 650.93</name>
    <dbReference type="NCBI Taxonomy" id="1442369"/>
    <lineage>
        <taxon>Eukaryota</taxon>
        <taxon>Fungi</taxon>
        <taxon>Dikarya</taxon>
        <taxon>Ascomycota</taxon>
        <taxon>Pezizomycotina</taxon>
        <taxon>Eurotiomycetes</taxon>
        <taxon>Chaetothyriomycetidae</taxon>
        <taxon>Chaetothyriales</taxon>
        <taxon>Herpotrichiellaceae</taxon>
        <taxon>Rhinocladiella</taxon>
    </lineage>
</organism>
<dbReference type="PANTHER" id="PTHR12891:SF0">
    <property type="entry name" value="MMS19 NUCLEOTIDE EXCISION REPAIR PROTEIN HOMOLOG"/>
    <property type="match status" value="1"/>
</dbReference>
<evidence type="ECO:0000256" key="3">
    <source>
        <dbReference type="ARBA" id="ARBA00022737"/>
    </source>
</evidence>
<dbReference type="PANTHER" id="PTHR12891">
    <property type="entry name" value="DNA REPAIR/TRANSCRIPTION PROTEIN MET18/MMS19"/>
    <property type="match status" value="1"/>
</dbReference>
<dbReference type="InterPro" id="IPR024687">
    <property type="entry name" value="MMS19_C"/>
</dbReference>
<feature type="domain" description="MMS19 N-terminal" evidence="7">
    <location>
        <begin position="42"/>
        <end position="299"/>
    </location>
</feature>
<dbReference type="GeneID" id="25297085"/>